<organism evidence="2 3">
    <name type="scientific">Paenibacillus riograndensis SBR5</name>
    <dbReference type="NCBI Taxonomy" id="1073571"/>
    <lineage>
        <taxon>Bacteria</taxon>
        <taxon>Bacillati</taxon>
        <taxon>Bacillota</taxon>
        <taxon>Bacilli</taxon>
        <taxon>Bacillales</taxon>
        <taxon>Paenibacillaceae</taxon>
        <taxon>Paenibacillus</taxon>
        <taxon>Paenibacillus sonchi group</taxon>
    </lineage>
</organism>
<proteinExistence type="predicted"/>
<evidence type="ECO:0000313" key="3">
    <source>
        <dbReference type="Proteomes" id="UP000033163"/>
    </source>
</evidence>
<sequence length="200" mass="22569">MKKTILKVTLAITMMFGSILIQGAVINTASAAASQSQPVMTDNLIKYGLKKDVELPVTVTAGGLSYTLEKIMIYDAKSKDALALAKKYGYDLNNAKYFVWTKITVENKSGNVVQQNAKDLRDKWRLRFGDLPEEEASAAMPEVSYYKPNSKEALWDWSLKPGEKLTTYQGLRYTGKLKYFELSVDNKRESSFANIVKWKE</sequence>
<evidence type="ECO:0000256" key="1">
    <source>
        <dbReference type="SAM" id="SignalP"/>
    </source>
</evidence>
<gene>
    <name evidence="2" type="ORF">PRIO_1482</name>
</gene>
<accession>A0A0E3WGP4</accession>
<protein>
    <submittedName>
        <fullName evidence="2">Putative secreted protein</fullName>
    </submittedName>
</protein>
<keyword evidence="1" id="KW-0732">Signal</keyword>
<dbReference type="KEGG" id="pri:PRIO_1482"/>
<evidence type="ECO:0000313" key="2">
    <source>
        <dbReference type="EMBL" id="CQR53650.1"/>
    </source>
</evidence>
<feature type="chain" id="PRO_5038420776" evidence="1">
    <location>
        <begin position="24"/>
        <end position="200"/>
    </location>
</feature>
<feature type="signal peptide" evidence="1">
    <location>
        <begin position="1"/>
        <end position="23"/>
    </location>
</feature>
<dbReference type="RefSeq" id="WP_020428327.1">
    <property type="nucleotide sequence ID" value="NZ_AGBD01000610.1"/>
</dbReference>
<dbReference type="HOGENOM" id="CLU_1298753_0_0_9"/>
<dbReference type="EMBL" id="LN831776">
    <property type="protein sequence ID" value="CQR53650.1"/>
    <property type="molecule type" value="Genomic_DNA"/>
</dbReference>
<name>A0A0E3WGP4_9BACL</name>
<dbReference type="Proteomes" id="UP000033163">
    <property type="component" value="Chromosome I"/>
</dbReference>
<dbReference type="PATRIC" id="fig|1073571.4.peg.1546"/>
<dbReference type="AlphaFoldDB" id="A0A0E3WGP4"/>
<reference evidence="3" key="1">
    <citation type="submission" date="2015-03" db="EMBL/GenBank/DDBJ databases">
        <authorList>
            <person name="Wibberg D."/>
        </authorList>
    </citation>
    <scope>NUCLEOTIDE SEQUENCE [LARGE SCALE GENOMIC DNA]</scope>
</reference>
<dbReference type="STRING" id="483937.AMQ84_22675"/>